<evidence type="ECO:0000313" key="1">
    <source>
        <dbReference type="EMBL" id="KAK7361042.1"/>
    </source>
</evidence>
<evidence type="ECO:0000313" key="2">
    <source>
        <dbReference type="Proteomes" id="UP001367508"/>
    </source>
</evidence>
<dbReference type="EMBL" id="JAYMYQ010000001">
    <property type="protein sequence ID" value="KAK7361042.1"/>
    <property type="molecule type" value="Genomic_DNA"/>
</dbReference>
<keyword evidence="2" id="KW-1185">Reference proteome</keyword>
<name>A0AAN9MZ94_CANGL</name>
<dbReference type="AlphaFoldDB" id="A0AAN9MZ94"/>
<reference evidence="1 2" key="1">
    <citation type="submission" date="2024-01" db="EMBL/GenBank/DDBJ databases">
        <title>The genomes of 5 underutilized Papilionoideae crops provide insights into root nodulation and disease resistanc.</title>
        <authorList>
            <person name="Jiang F."/>
        </authorList>
    </citation>
    <scope>NUCLEOTIDE SEQUENCE [LARGE SCALE GENOMIC DNA]</scope>
    <source>
        <strain evidence="1">LVBAO_FW01</strain>
        <tissue evidence="1">Leaves</tissue>
    </source>
</reference>
<proteinExistence type="predicted"/>
<sequence>MWHHSLSRGGLGLVPSLSLYPKPTPTPLDQPFQAALLEVMSTAIDEVFLKEDIQASSKNLQENLMALNRIDLFSVTSSLLFS</sequence>
<accession>A0AAN9MZ94</accession>
<gene>
    <name evidence="1" type="ORF">VNO77_03068</name>
</gene>
<protein>
    <submittedName>
        <fullName evidence="1">Uncharacterized protein</fullName>
    </submittedName>
</protein>
<dbReference type="Proteomes" id="UP001367508">
    <property type="component" value="Unassembled WGS sequence"/>
</dbReference>
<organism evidence="1 2">
    <name type="scientific">Canavalia gladiata</name>
    <name type="common">Sword bean</name>
    <name type="synonym">Dolichos gladiatus</name>
    <dbReference type="NCBI Taxonomy" id="3824"/>
    <lineage>
        <taxon>Eukaryota</taxon>
        <taxon>Viridiplantae</taxon>
        <taxon>Streptophyta</taxon>
        <taxon>Embryophyta</taxon>
        <taxon>Tracheophyta</taxon>
        <taxon>Spermatophyta</taxon>
        <taxon>Magnoliopsida</taxon>
        <taxon>eudicotyledons</taxon>
        <taxon>Gunneridae</taxon>
        <taxon>Pentapetalae</taxon>
        <taxon>rosids</taxon>
        <taxon>fabids</taxon>
        <taxon>Fabales</taxon>
        <taxon>Fabaceae</taxon>
        <taxon>Papilionoideae</taxon>
        <taxon>50 kb inversion clade</taxon>
        <taxon>NPAAA clade</taxon>
        <taxon>indigoferoid/millettioid clade</taxon>
        <taxon>Phaseoleae</taxon>
        <taxon>Canavalia</taxon>
    </lineage>
</organism>
<comment type="caution">
    <text evidence="1">The sequence shown here is derived from an EMBL/GenBank/DDBJ whole genome shotgun (WGS) entry which is preliminary data.</text>
</comment>